<gene>
    <name evidence="1" type="ORF">ACZ11_23685</name>
</gene>
<comment type="caution">
    <text evidence="1">The sequence shown here is derived from an EMBL/GenBank/DDBJ whole genome shotgun (WGS) entry which is preliminary data.</text>
</comment>
<sequence length="68" mass="7830">MADVCVDIFAILSRNLFGRAPHAWVIVQPFPIVDLAVKMQKHSLKKKNIYLILLSRNVCVCFVYEPEK</sequence>
<proteinExistence type="predicted"/>
<dbReference type="AlphaFoldDB" id="A0A0K9F229"/>
<organism evidence="1 2">
    <name type="scientific">Lysinibacillus xylanilyticus</name>
    <dbReference type="NCBI Taxonomy" id="582475"/>
    <lineage>
        <taxon>Bacteria</taxon>
        <taxon>Bacillati</taxon>
        <taxon>Bacillota</taxon>
        <taxon>Bacilli</taxon>
        <taxon>Bacillales</taxon>
        <taxon>Bacillaceae</taxon>
        <taxon>Lysinibacillus</taxon>
    </lineage>
</organism>
<evidence type="ECO:0000313" key="1">
    <source>
        <dbReference type="EMBL" id="KMY28241.1"/>
    </source>
</evidence>
<reference evidence="2" key="1">
    <citation type="submission" date="2015-07" db="EMBL/GenBank/DDBJ databases">
        <authorList>
            <consortium name="Consortium for Microbial Forensics and Genomics (microFORGE)"/>
            <person name="Knight B.M."/>
            <person name="Roberts D.P."/>
            <person name="Lin D."/>
            <person name="Hari K."/>
            <person name="Fletcher J."/>
            <person name="Melcher U."/>
            <person name="Blagden T."/>
            <person name="Winegar R.A."/>
        </authorList>
    </citation>
    <scope>NUCLEOTIDE SEQUENCE [LARGE SCALE GENOMIC DNA]</scope>
    <source>
        <strain evidence="2">DSM 23493</strain>
    </source>
</reference>
<protein>
    <submittedName>
        <fullName evidence="1">Uncharacterized protein</fullName>
    </submittedName>
</protein>
<dbReference type="EMBL" id="LFXJ01000013">
    <property type="protein sequence ID" value="KMY28241.1"/>
    <property type="molecule type" value="Genomic_DNA"/>
</dbReference>
<dbReference type="PATRIC" id="fig|582475.4.peg.4696"/>
<evidence type="ECO:0000313" key="2">
    <source>
        <dbReference type="Proteomes" id="UP000037326"/>
    </source>
</evidence>
<accession>A0A0K9F229</accession>
<name>A0A0K9F229_9BACI</name>
<dbReference type="Proteomes" id="UP000037326">
    <property type="component" value="Unassembled WGS sequence"/>
</dbReference>